<keyword evidence="9 10" id="KW-0234">DNA repair</keyword>
<keyword evidence="4 10" id="KW-0479">Metal-binding</keyword>
<keyword evidence="6 10" id="KW-0227">DNA damage</keyword>
<dbReference type="GO" id="GO:0003727">
    <property type="term" value="F:single-stranded RNA binding"/>
    <property type="evidence" value="ECO:0007669"/>
    <property type="project" value="TreeGrafter"/>
</dbReference>
<comment type="function">
    <text evidence="10">DNA repair enzyme involved in the repair of deaminated bases. Selectively cleaves double-stranded DNA at the second phosphodiester bond 3' to a deoxyinosine leaving behind the intact lesion on the nicked DNA.</text>
</comment>
<evidence type="ECO:0000256" key="2">
    <source>
        <dbReference type="ARBA" id="ARBA00022490"/>
    </source>
</evidence>
<dbReference type="PANTHER" id="PTHR28511">
    <property type="entry name" value="ENDONUCLEASE V"/>
    <property type="match status" value="1"/>
</dbReference>
<dbReference type="Proteomes" id="UP000183376">
    <property type="component" value="Chromosome I"/>
</dbReference>
<keyword evidence="5 10" id="KW-0255">Endonuclease</keyword>
<dbReference type="PANTHER" id="PTHR28511:SF1">
    <property type="entry name" value="ENDONUCLEASE V"/>
    <property type="match status" value="1"/>
</dbReference>
<evidence type="ECO:0000256" key="1">
    <source>
        <dbReference type="ARBA" id="ARBA00004496"/>
    </source>
</evidence>
<protein>
    <recommendedName>
        <fullName evidence="10">Endonuclease V</fullName>
        <ecNumber evidence="10">3.1.21.7</ecNumber>
    </recommendedName>
    <alternativeName>
        <fullName evidence="10">Deoxyinosine 3'endonuclease</fullName>
    </alternativeName>
    <alternativeName>
        <fullName evidence="10">Deoxyribonuclease V</fullName>
        <shortName evidence="10">DNase V</shortName>
    </alternativeName>
</protein>
<evidence type="ECO:0000256" key="9">
    <source>
        <dbReference type="ARBA" id="ARBA00023204"/>
    </source>
</evidence>
<dbReference type="EC" id="3.1.21.7" evidence="10"/>
<proteinExistence type="inferred from homology"/>
<dbReference type="HAMAP" id="MF_00801">
    <property type="entry name" value="Endonuclease_5"/>
    <property type="match status" value="1"/>
</dbReference>
<dbReference type="FunFam" id="3.30.2170.10:FF:000007">
    <property type="entry name" value="Endonuclease V"/>
    <property type="match status" value="1"/>
</dbReference>
<evidence type="ECO:0000256" key="7">
    <source>
        <dbReference type="ARBA" id="ARBA00022801"/>
    </source>
</evidence>
<dbReference type="eggNOG" id="COG1515">
    <property type="taxonomic scope" value="Bacteria"/>
</dbReference>
<dbReference type="EMBL" id="LT629701">
    <property type="protein sequence ID" value="SDM62611.1"/>
    <property type="molecule type" value="Genomic_DNA"/>
</dbReference>
<dbReference type="GO" id="GO:0005737">
    <property type="term" value="C:cytoplasm"/>
    <property type="evidence" value="ECO:0007669"/>
    <property type="project" value="UniProtKB-SubCell"/>
</dbReference>
<keyword evidence="8 10" id="KW-0460">Magnesium</keyword>
<keyword evidence="7 10" id="KW-0378">Hydrolase</keyword>
<evidence type="ECO:0000256" key="5">
    <source>
        <dbReference type="ARBA" id="ARBA00022759"/>
    </source>
</evidence>
<keyword evidence="3 10" id="KW-0540">Nuclease</keyword>
<dbReference type="GO" id="GO:0016891">
    <property type="term" value="F:RNA endonuclease activity producing 5'-phosphomonoesters, hydrolytic mechanism"/>
    <property type="evidence" value="ECO:0007669"/>
    <property type="project" value="TreeGrafter"/>
</dbReference>
<comment type="cofactor">
    <cofactor evidence="10">
        <name>Mg(2+)</name>
        <dbReference type="ChEBI" id="CHEBI:18420"/>
    </cofactor>
</comment>
<comment type="subcellular location">
    <subcellularLocation>
        <location evidence="1 10">Cytoplasm</location>
    </subcellularLocation>
</comment>
<evidence type="ECO:0000256" key="3">
    <source>
        <dbReference type="ARBA" id="ARBA00022722"/>
    </source>
</evidence>
<dbReference type="CDD" id="cd06559">
    <property type="entry name" value="Endonuclease_V"/>
    <property type="match status" value="1"/>
</dbReference>
<organism evidence="11 12">
    <name type="scientific">Allokutzneria albata</name>
    <name type="common">Kibdelosporangium albatum</name>
    <dbReference type="NCBI Taxonomy" id="211114"/>
    <lineage>
        <taxon>Bacteria</taxon>
        <taxon>Bacillati</taxon>
        <taxon>Actinomycetota</taxon>
        <taxon>Actinomycetes</taxon>
        <taxon>Pseudonocardiales</taxon>
        <taxon>Pseudonocardiaceae</taxon>
        <taxon>Allokutzneria</taxon>
    </lineage>
</organism>
<reference evidence="11 12" key="1">
    <citation type="submission" date="2016-10" db="EMBL/GenBank/DDBJ databases">
        <authorList>
            <person name="de Groot N.N."/>
        </authorList>
    </citation>
    <scope>NUCLEOTIDE SEQUENCE [LARGE SCALE GENOMIC DNA]</scope>
    <source>
        <strain evidence="11 12">DSM 44149</strain>
    </source>
</reference>
<dbReference type="InterPro" id="IPR007581">
    <property type="entry name" value="Endonuclease-V"/>
</dbReference>
<dbReference type="Gene3D" id="3.30.2170.10">
    <property type="entry name" value="archaeoglobus fulgidus dsm 4304 superfamily"/>
    <property type="match status" value="1"/>
</dbReference>
<feature type="binding site" evidence="10">
    <location>
        <position position="26"/>
    </location>
    <ligand>
        <name>Mg(2+)</name>
        <dbReference type="ChEBI" id="CHEBI:18420"/>
    </ligand>
</feature>
<gene>
    <name evidence="10" type="primary">nfi</name>
    <name evidence="11" type="ORF">SAMN04489726_2577</name>
</gene>
<keyword evidence="12" id="KW-1185">Reference proteome</keyword>
<dbReference type="AlphaFoldDB" id="A0A1G9URL8"/>
<evidence type="ECO:0000256" key="10">
    <source>
        <dbReference type="HAMAP-Rule" id="MF_00801"/>
    </source>
</evidence>
<comment type="similarity">
    <text evidence="10">Belongs to the endonuclease V family.</text>
</comment>
<feature type="binding site" evidence="10">
    <location>
        <position position="92"/>
    </location>
    <ligand>
        <name>Mg(2+)</name>
        <dbReference type="ChEBI" id="CHEBI:18420"/>
    </ligand>
</feature>
<dbReference type="GO" id="GO:0043737">
    <property type="term" value="F:deoxyribonuclease V activity"/>
    <property type="evidence" value="ECO:0007669"/>
    <property type="project" value="UniProtKB-UniRule"/>
</dbReference>
<feature type="site" description="Interaction with target DNA" evidence="10">
    <location>
        <position position="62"/>
    </location>
</feature>
<dbReference type="RefSeq" id="WP_322788491.1">
    <property type="nucleotide sequence ID" value="NZ_JOEF01000028.1"/>
</dbReference>
<dbReference type="GO" id="GO:0000287">
    <property type="term" value="F:magnesium ion binding"/>
    <property type="evidence" value="ECO:0007669"/>
    <property type="project" value="UniProtKB-UniRule"/>
</dbReference>
<comment type="catalytic activity">
    <reaction evidence="10">
        <text>Endonucleolytic cleavage at apurinic or apyrimidinic sites to products with a 5'-phosphate.</text>
        <dbReference type="EC" id="3.1.21.7"/>
    </reaction>
</comment>
<keyword evidence="2 10" id="KW-0963">Cytoplasm</keyword>
<dbReference type="STRING" id="211114.SAMN04489726_2577"/>
<accession>A0A1G9URL8</accession>
<evidence type="ECO:0000256" key="6">
    <source>
        <dbReference type="ARBA" id="ARBA00022763"/>
    </source>
</evidence>
<dbReference type="GO" id="GO:0006281">
    <property type="term" value="P:DNA repair"/>
    <property type="evidence" value="ECO:0007669"/>
    <property type="project" value="UniProtKB-UniRule"/>
</dbReference>
<dbReference type="Pfam" id="PF04493">
    <property type="entry name" value="Endonuclease_5"/>
    <property type="match status" value="1"/>
</dbReference>
<evidence type="ECO:0000313" key="12">
    <source>
        <dbReference type="Proteomes" id="UP000183376"/>
    </source>
</evidence>
<evidence type="ECO:0000256" key="8">
    <source>
        <dbReference type="ARBA" id="ARBA00022842"/>
    </source>
</evidence>
<name>A0A1G9URL8_ALLAB</name>
<evidence type="ECO:0000256" key="4">
    <source>
        <dbReference type="ARBA" id="ARBA00022723"/>
    </source>
</evidence>
<sequence length="202" mass="21542">MQERLRHRVQLSGPDVSTARTAVGLDVDYTGDRIVAAAVVLEVATLDVVQTSVAEGETTFPYIPGLFAFREIPTLLAALDGLDEAPAVLVCDGQGLTHPRRFGLACHLGVITGLPSIGVAKTPLGPYEMPGPKRGDRAPLLHDDGGEVGAALRTRDGVKPVFVSVGHRTDLDSACALTLRLTPKYRVPETTRLADQLCRRSP</sequence>
<evidence type="ECO:0000313" key="11">
    <source>
        <dbReference type="EMBL" id="SDM62611.1"/>
    </source>
</evidence>